<sequence length="80" mass="9388">MWMMGQLVMAALDATVCNMMPFVKRKGKGKYPEKPYRVIPMTEEERRQEEDKELQKFLGFADSFEKDVKKKIVSINQKGE</sequence>
<protein>
    <submittedName>
        <fullName evidence="1">Uncharacterized protein</fullName>
    </submittedName>
</protein>
<gene>
    <name evidence="1" type="ORF">HMPREF1083_02452</name>
</gene>
<accession>R0BJH3</accession>
<reference evidence="1" key="1">
    <citation type="submission" date="2013-01" db="EMBL/GenBank/DDBJ databases">
        <title>The Genome Sequence of Clostridium clostridioforme 90A6.</title>
        <authorList>
            <consortium name="The Broad Institute Genome Sequencing Platform"/>
            <person name="Earl A."/>
            <person name="Ward D."/>
            <person name="Feldgarden M."/>
            <person name="Gevers D."/>
            <person name="Courvalin P."/>
            <person name="Lambert T."/>
            <person name="Walker B."/>
            <person name="Young S.K."/>
            <person name="Zeng Q."/>
            <person name="Gargeya S."/>
            <person name="Fitzgerald M."/>
            <person name="Haas B."/>
            <person name="Abouelleil A."/>
            <person name="Alvarado L."/>
            <person name="Arachchi H.M."/>
            <person name="Berlin A.M."/>
            <person name="Chapman S.B."/>
            <person name="Dewar J."/>
            <person name="Goldberg J."/>
            <person name="Griggs A."/>
            <person name="Gujja S."/>
            <person name="Hansen M."/>
            <person name="Howarth C."/>
            <person name="Imamovic A."/>
            <person name="Larimer J."/>
            <person name="McCowan C."/>
            <person name="Murphy C."/>
            <person name="Neiman D."/>
            <person name="Pearson M."/>
            <person name="Priest M."/>
            <person name="Roberts A."/>
            <person name="Saif S."/>
            <person name="Shea T."/>
            <person name="Sisk P."/>
            <person name="Sykes S."/>
            <person name="Wortman J."/>
            <person name="Nusbaum C."/>
            <person name="Birren B."/>
        </authorList>
    </citation>
    <scope>NUCLEOTIDE SEQUENCE [LARGE SCALE GENOMIC DNA]</scope>
    <source>
        <strain evidence="1">90A6</strain>
    </source>
</reference>
<evidence type="ECO:0000313" key="1">
    <source>
        <dbReference type="EMBL" id="ENZ64530.1"/>
    </source>
</evidence>
<keyword evidence="2" id="KW-1185">Reference proteome</keyword>
<dbReference type="Proteomes" id="UP000013180">
    <property type="component" value="Unassembled WGS sequence"/>
</dbReference>
<comment type="caution">
    <text evidence="1">The sequence shown here is derived from an EMBL/GenBank/DDBJ whole genome shotgun (WGS) entry which is preliminary data.</text>
</comment>
<evidence type="ECO:0000313" key="2">
    <source>
        <dbReference type="Proteomes" id="UP000013180"/>
    </source>
</evidence>
<dbReference type="PATRIC" id="fig|999406.3.peg.2643"/>
<dbReference type="EMBL" id="AGYL01000019">
    <property type="protein sequence ID" value="ENZ64530.1"/>
    <property type="molecule type" value="Genomic_DNA"/>
</dbReference>
<dbReference type="HOGENOM" id="CLU_2664589_0_0_9"/>
<dbReference type="AlphaFoldDB" id="R0BJH3"/>
<name>R0BJH3_9FIRM</name>
<proteinExistence type="predicted"/>
<organism evidence="1 2">
    <name type="scientific">[Clostridium] clostridioforme 90A6</name>
    <dbReference type="NCBI Taxonomy" id="999406"/>
    <lineage>
        <taxon>Bacteria</taxon>
        <taxon>Bacillati</taxon>
        <taxon>Bacillota</taxon>
        <taxon>Clostridia</taxon>
        <taxon>Lachnospirales</taxon>
        <taxon>Lachnospiraceae</taxon>
        <taxon>Enterocloster</taxon>
    </lineage>
</organism>